<dbReference type="EMBL" id="MG779377">
    <property type="protein sequence ID" value="AUV58823.1"/>
    <property type="molecule type" value="Genomic_DNA"/>
</dbReference>
<sequence>MIDSINQMTNDYYKSENLISTNEHFSTSGKYKLIVETYITKPGCWNYTKGIIHNIETGSVIQEIKRNYCVFHHSFFFKNNQEWLFCGKTYYSQCFINLETGEIFDNSTESKPDSFCWANVKSNPDGNIIIVEQCIWGGPYEIGFYDFTDPSIGWTELEFDNYQENYYLNIEWNYESKWLDNDTFEYIQKEDYSTKFQKFYDELTVEEELESSAIENDLISRMYYRVVLKKIDNKMRFMVTESSPQHLIEIQNNNE</sequence>
<name>A0A2K9V9D8_9VIRU</name>
<organism evidence="1">
    <name type="scientific">Bandra megavirus</name>
    <dbReference type="NCBI Taxonomy" id="2071566"/>
    <lineage>
        <taxon>Viruses</taxon>
        <taxon>Varidnaviria</taxon>
        <taxon>Bamfordvirae</taxon>
        <taxon>Nucleocytoviricota</taxon>
        <taxon>Megaviricetes</taxon>
        <taxon>Imitervirales</taxon>
        <taxon>Mimiviridae</taxon>
        <taxon>Megamimivirinae</taxon>
        <taxon>Megavirus</taxon>
    </lineage>
</organism>
<accession>A0A2K9V9D8</accession>
<protein>
    <submittedName>
        <fullName evidence="1">Uncharacterized protein</fullName>
    </submittedName>
</protein>
<evidence type="ECO:0000313" key="1">
    <source>
        <dbReference type="EMBL" id="AUV58823.1"/>
    </source>
</evidence>
<proteinExistence type="predicted"/>
<reference evidence="1" key="1">
    <citation type="submission" date="2018-01" db="EMBL/GenBank/DDBJ databases">
        <title>Draft genome sequence of Bandra megavirus.</title>
        <authorList>
            <person name="Chatterjee A."/>
            <person name="Yadav R."/>
            <person name="Kondabagil K."/>
        </authorList>
    </citation>
    <scope>NUCLEOTIDE SEQUENCE</scope>
    <source>
        <strain evidence="1">KK-1</strain>
    </source>
</reference>